<dbReference type="EMBL" id="QHHQ01000009">
    <property type="protein sequence ID" value="RAH97443.1"/>
    <property type="molecule type" value="Genomic_DNA"/>
</dbReference>
<evidence type="ECO:0000313" key="3">
    <source>
        <dbReference type="Proteomes" id="UP000249590"/>
    </source>
</evidence>
<proteinExistence type="predicted"/>
<sequence length="253" mass="27583">MIRFRETELYAPVKGYLERQGFAVKGEIADADVVACRGDDPPVIVELKGGFSLSLLQQAVARLVITDAVYVCVPWRSGRVAWRSLNDNLKLCRRLGLGVMTVRLSDGLVEVHCDPGPYKPRKSPARQGRLLREFARRRGDPARGGATRSEQVTAYRQDAISIAAYLTTAGPSKGAAVARATGIQAATRIMRDDHYGWFERVRVGTYTLSEAGLAGLARYDATPMLPPVHAVGRPEPIASQKPPEPSDSGSLLR</sequence>
<dbReference type="InterPro" id="IPR018679">
    <property type="entry name" value="DUF2161"/>
</dbReference>
<name>A0A8B2NHP5_9HYPH</name>
<comment type="caution">
    <text evidence="2">The sequence shown here is derived from an EMBL/GenBank/DDBJ whole genome shotgun (WGS) entry which is preliminary data.</text>
</comment>
<organism evidence="2 3">
    <name type="scientific">Acuticoccus sediminis</name>
    <dbReference type="NCBI Taxonomy" id="2184697"/>
    <lineage>
        <taxon>Bacteria</taxon>
        <taxon>Pseudomonadati</taxon>
        <taxon>Pseudomonadota</taxon>
        <taxon>Alphaproteobacteria</taxon>
        <taxon>Hyphomicrobiales</taxon>
        <taxon>Amorphaceae</taxon>
        <taxon>Acuticoccus</taxon>
    </lineage>
</organism>
<dbReference type="OrthoDB" id="9795163at2"/>
<dbReference type="AlphaFoldDB" id="A0A8B2NHP5"/>
<gene>
    <name evidence="2" type="ORF">DLJ53_30085</name>
</gene>
<protein>
    <submittedName>
        <fullName evidence="2">Uncharacterized protein</fullName>
    </submittedName>
</protein>
<evidence type="ECO:0000256" key="1">
    <source>
        <dbReference type="SAM" id="MobiDB-lite"/>
    </source>
</evidence>
<feature type="region of interest" description="Disordered" evidence="1">
    <location>
        <begin position="227"/>
        <end position="253"/>
    </location>
</feature>
<keyword evidence="3" id="KW-1185">Reference proteome</keyword>
<dbReference type="Proteomes" id="UP000249590">
    <property type="component" value="Unassembled WGS sequence"/>
</dbReference>
<accession>A0A8B2NHP5</accession>
<reference evidence="2 3" key="1">
    <citation type="submission" date="2018-05" db="EMBL/GenBank/DDBJ databases">
        <title>Acuticoccus sediminis sp. nov., isolated from deep-sea sediment of Indian Ocean.</title>
        <authorList>
            <person name="Liu X."/>
            <person name="Lai Q."/>
            <person name="Du Y."/>
            <person name="Sun F."/>
            <person name="Zhang X."/>
            <person name="Wang S."/>
            <person name="Shao Z."/>
        </authorList>
    </citation>
    <scope>NUCLEOTIDE SEQUENCE [LARGE SCALE GENOMIC DNA]</scope>
    <source>
        <strain evidence="2 3">PTG4-2</strain>
    </source>
</reference>
<dbReference type="Pfam" id="PF09929">
    <property type="entry name" value="DUF2161"/>
    <property type="match status" value="1"/>
</dbReference>
<evidence type="ECO:0000313" key="2">
    <source>
        <dbReference type="EMBL" id="RAH97443.1"/>
    </source>
</evidence>